<evidence type="ECO:0000256" key="1">
    <source>
        <dbReference type="ARBA" id="ARBA00004251"/>
    </source>
</evidence>
<protein>
    <recommendedName>
        <fullName evidence="19">Protein kinase domain-containing protein</fullName>
    </recommendedName>
</protein>
<dbReference type="PROSITE" id="PS00107">
    <property type="entry name" value="PROTEIN_KINASE_ATP"/>
    <property type="match status" value="1"/>
</dbReference>
<dbReference type="HOGENOM" id="CLU_000288_21_4_1"/>
<keyword evidence="7" id="KW-0732">Signal</keyword>
<dbReference type="EnsemblPlants" id="OBART12G12750.1">
    <property type="protein sequence ID" value="OBART12G12750.1"/>
    <property type="gene ID" value="OBART12G12750"/>
</dbReference>
<dbReference type="GO" id="GO:0005886">
    <property type="term" value="C:plasma membrane"/>
    <property type="evidence" value="ECO:0007669"/>
    <property type="project" value="UniProtKB-SubCell"/>
</dbReference>
<dbReference type="FunFam" id="1.10.510.10:FF:000240">
    <property type="entry name" value="Lectin-domain containing receptor kinase A4.3"/>
    <property type="match status" value="1"/>
</dbReference>
<keyword evidence="11 18" id="KW-1133">Transmembrane helix</keyword>
<feature type="binding site" evidence="15">
    <location>
        <position position="104"/>
    </location>
    <ligand>
        <name>ATP</name>
        <dbReference type="ChEBI" id="CHEBI:30616"/>
    </ligand>
</feature>
<dbReference type="eggNOG" id="ENOG502QTX3">
    <property type="taxonomic scope" value="Eukaryota"/>
</dbReference>
<keyword evidence="10 15" id="KW-0067">ATP-binding</keyword>
<dbReference type="FunFam" id="3.30.200.20:FF:000168">
    <property type="entry name" value="L-type lectin-domain containing receptor kinase IX.1"/>
    <property type="match status" value="1"/>
</dbReference>
<keyword evidence="6 18" id="KW-0812">Transmembrane</keyword>
<dbReference type="AlphaFoldDB" id="A0A0D3HUP8"/>
<evidence type="ECO:0000256" key="13">
    <source>
        <dbReference type="ARBA" id="ARBA00023170"/>
    </source>
</evidence>
<feature type="compositionally biased region" description="Low complexity" evidence="17">
    <location>
        <begin position="382"/>
        <end position="391"/>
    </location>
</feature>
<evidence type="ECO:0000256" key="2">
    <source>
        <dbReference type="ARBA" id="ARBA00008536"/>
    </source>
</evidence>
<dbReference type="InterPro" id="IPR011009">
    <property type="entry name" value="Kinase-like_dom_sf"/>
</dbReference>
<keyword evidence="13" id="KW-0675">Receptor</keyword>
<evidence type="ECO:0000256" key="5">
    <source>
        <dbReference type="ARBA" id="ARBA00022679"/>
    </source>
</evidence>
<dbReference type="PANTHER" id="PTHR27007">
    <property type="match status" value="1"/>
</dbReference>
<comment type="similarity">
    <text evidence="3">In the C-terminal section; belongs to the protein kinase superfamily. Ser/Thr protein kinase family.</text>
</comment>
<dbReference type="GO" id="GO:0002229">
    <property type="term" value="P:defense response to oomycetes"/>
    <property type="evidence" value="ECO:0007669"/>
    <property type="project" value="UniProtKB-ARBA"/>
</dbReference>
<feature type="region of interest" description="Disordered" evidence="17">
    <location>
        <begin position="381"/>
        <end position="404"/>
    </location>
</feature>
<dbReference type="GO" id="GO:0004674">
    <property type="term" value="F:protein serine/threonine kinase activity"/>
    <property type="evidence" value="ECO:0007669"/>
    <property type="project" value="UniProtKB-KW"/>
</dbReference>
<keyword evidence="8 15" id="KW-0547">Nucleotide-binding</keyword>
<dbReference type="Proteomes" id="UP000026960">
    <property type="component" value="Chromosome 12"/>
</dbReference>
<reference evidence="20" key="1">
    <citation type="journal article" date="2009" name="Rice">
        <title>De Novo Next Generation Sequencing of Plant Genomes.</title>
        <authorList>
            <person name="Rounsley S."/>
            <person name="Marri P.R."/>
            <person name="Yu Y."/>
            <person name="He R."/>
            <person name="Sisneros N."/>
            <person name="Goicoechea J.L."/>
            <person name="Lee S.J."/>
            <person name="Angelova A."/>
            <person name="Kudrna D."/>
            <person name="Luo M."/>
            <person name="Affourtit J."/>
            <person name="Desany B."/>
            <person name="Knight J."/>
            <person name="Niazi F."/>
            <person name="Egholm M."/>
            <person name="Wing R.A."/>
        </authorList>
    </citation>
    <scope>NUCLEOTIDE SEQUENCE [LARGE SCALE GENOMIC DNA]</scope>
    <source>
        <strain evidence="20">cv. IRGC 105608</strain>
    </source>
</reference>
<keyword evidence="5" id="KW-0808">Transferase</keyword>
<keyword evidence="4" id="KW-1003">Cell membrane</keyword>
<dbReference type="Gramene" id="OBART12G12750.1">
    <property type="protein sequence ID" value="OBART12G12750.1"/>
    <property type="gene ID" value="OBART12G12750"/>
</dbReference>
<feature type="domain" description="Protein kinase" evidence="19">
    <location>
        <begin position="75"/>
        <end position="357"/>
    </location>
</feature>
<evidence type="ECO:0000313" key="20">
    <source>
        <dbReference type="EnsemblPlants" id="OBART12G12750.1"/>
    </source>
</evidence>
<evidence type="ECO:0000313" key="21">
    <source>
        <dbReference type="Proteomes" id="UP000026960"/>
    </source>
</evidence>
<evidence type="ECO:0000256" key="9">
    <source>
        <dbReference type="ARBA" id="ARBA00022777"/>
    </source>
</evidence>
<evidence type="ECO:0000256" key="18">
    <source>
        <dbReference type="SAM" id="Phobius"/>
    </source>
</evidence>
<keyword evidence="16" id="KW-0723">Serine/threonine-protein kinase</keyword>
<dbReference type="STRING" id="65489.A0A0D3HUP8"/>
<dbReference type="PROSITE" id="PS51257">
    <property type="entry name" value="PROKAR_LIPOPROTEIN"/>
    <property type="match status" value="1"/>
</dbReference>
<name>A0A0D3HUP8_9ORYZ</name>
<keyword evidence="14" id="KW-0325">Glycoprotein</keyword>
<reference evidence="20" key="2">
    <citation type="submission" date="2015-03" db="UniProtKB">
        <authorList>
            <consortium name="EnsemblPlants"/>
        </authorList>
    </citation>
    <scope>IDENTIFICATION</scope>
</reference>
<comment type="similarity">
    <text evidence="16">Belongs to the protein kinase superfamily.</text>
</comment>
<evidence type="ECO:0000256" key="14">
    <source>
        <dbReference type="ARBA" id="ARBA00023180"/>
    </source>
</evidence>
<dbReference type="GO" id="GO:0005524">
    <property type="term" value="F:ATP binding"/>
    <property type="evidence" value="ECO:0007669"/>
    <property type="project" value="UniProtKB-UniRule"/>
</dbReference>
<evidence type="ECO:0000256" key="8">
    <source>
        <dbReference type="ARBA" id="ARBA00022741"/>
    </source>
</evidence>
<evidence type="ECO:0000256" key="7">
    <source>
        <dbReference type="ARBA" id="ARBA00022729"/>
    </source>
</evidence>
<dbReference type="PaxDb" id="65489-OBART12G12750.1"/>
<evidence type="ECO:0000256" key="4">
    <source>
        <dbReference type="ARBA" id="ARBA00022475"/>
    </source>
</evidence>
<organism evidence="20">
    <name type="scientific">Oryza barthii</name>
    <dbReference type="NCBI Taxonomy" id="65489"/>
    <lineage>
        <taxon>Eukaryota</taxon>
        <taxon>Viridiplantae</taxon>
        <taxon>Streptophyta</taxon>
        <taxon>Embryophyta</taxon>
        <taxon>Tracheophyta</taxon>
        <taxon>Spermatophyta</taxon>
        <taxon>Magnoliopsida</taxon>
        <taxon>Liliopsida</taxon>
        <taxon>Poales</taxon>
        <taxon>Poaceae</taxon>
        <taxon>BOP clade</taxon>
        <taxon>Oryzoideae</taxon>
        <taxon>Oryzeae</taxon>
        <taxon>Oryzinae</taxon>
        <taxon>Oryza</taxon>
    </lineage>
</organism>
<dbReference type="Gene3D" id="1.10.510.10">
    <property type="entry name" value="Transferase(Phosphotransferase) domain 1"/>
    <property type="match status" value="1"/>
</dbReference>
<dbReference type="SMART" id="SM00220">
    <property type="entry name" value="S_TKc"/>
    <property type="match status" value="1"/>
</dbReference>
<keyword evidence="9" id="KW-0418">Kinase</keyword>
<evidence type="ECO:0000256" key="6">
    <source>
        <dbReference type="ARBA" id="ARBA00022692"/>
    </source>
</evidence>
<keyword evidence="21" id="KW-1185">Reference proteome</keyword>
<evidence type="ECO:0000256" key="3">
    <source>
        <dbReference type="ARBA" id="ARBA00010217"/>
    </source>
</evidence>
<comment type="similarity">
    <text evidence="2">In the N-terminal section; belongs to the leguminous lectin family.</text>
</comment>
<dbReference type="SUPFAM" id="SSF56112">
    <property type="entry name" value="Protein kinase-like (PK-like)"/>
    <property type="match status" value="1"/>
</dbReference>
<keyword evidence="12 18" id="KW-0472">Membrane</keyword>
<dbReference type="PROSITE" id="PS00108">
    <property type="entry name" value="PROTEIN_KINASE_ST"/>
    <property type="match status" value="1"/>
</dbReference>
<evidence type="ECO:0000256" key="17">
    <source>
        <dbReference type="SAM" id="MobiDB-lite"/>
    </source>
</evidence>
<comment type="subcellular location">
    <subcellularLocation>
        <location evidence="1">Cell membrane</location>
        <topology evidence="1">Single-pass type I membrane protein</topology>
    </subcellularLocation>
</comment>
<dbReference type="InterPro" id="IPR050528">
    <property type="entry name" value="L-type_Lectin-RKs"/>
</dbReference>
<dbReference type="Gene3D" id="3.30.200.20">
    <property type="entry name" value="Phosphorylase Kinase, domain 1"/>
    <property type="match status" value="1"/>
</dbReference>
<accession>A0A0D3HUP8</accession>
<evidence type="ECO:0000256" key="16">
    <source>
        <dbReference type="RuleBase" id="RU000304"/>
    </source>
</evidence>
<dbReference type="InterPro" id="IPR000719">
    <property type="entry name" value="Prot_kinase_dom"/>
</dbReference>
<dbReference type="PROSITE" id="PS50011">
    <property type="entry name" value="PROTEIN_KINASE_DOM"/>
    <property type="match status" value="1"/>
</dbReference>
<feature type="transmembrane region" description="Helical" evidence="18">
    <location>
        <begin position="6"/>
        <end position="29"/>
    </location>
</feature>
<dbReference type="InterPro" id="IPR008271">
    <property type="entry name" value="Ser/Thr_kinase_AS"/>
</dbReference>
<evidence type="ECO:0000256" key="15">
    <source>
        <dbReference type="PROSITE-ProRule" id="PRU10141"/>
    </source>
</evidence>
<sequence length="404" mass="44427">MDVRLVASLCSAGAVLAVGLCVVIACLVVRRKRRKMKDMEEAGLFDDEDIGNVFDNATGPKRYRYSELAIATDDFSDDKKLGEGGFGSVYKGFLRDLNLDVAIKQVSKNSKQGKKEYVSEVRVISRLRHRNLVQLMGWCHGGGNLLLVYELMPNGSLDAHLHCTTGSKLPLPWMVRHEIVLGVGEALLYLHQDWEQCVLHRDIKTSNIMLDASYNAKLGDFGLARLVDHARGTRTTVLAGTLGYMDPECVIIGKACVESDVYSFGVVLLEVACGRKPAVVLPDDDDDSAVIHLAQLVWDQYYGQGRLLDAADPRLNGEFDEQEMERVLVVGLWCAHPDRAMRASIRQAVSVLRHEAPLPTLPAKMPVATFLPAVDRRSLVGSADHSSSSAPAVPPAELLHNMNI</sequence>
<evidence type="ECO:0000256" key="11">
    <source>
        <dbReference type="ARBA" id="ARBA00022989"/>
    </source>
</evidence>
<evidence type="ECO:0000256" key="12">
    <source>
        <dbReference type="ARBA" id="ARBA00023136"/>
    </source>
</evidence>
<dbReference type="InterPro" id="IPR017441">
    <property type="entry name" value="Protein_kinase_ATP_BS"/>
</dbReference>
<evidence type="ECO:0000259" key="19">
    <source>
        <dbReference type="PROSITE" id="PS50011"/>
    </source>
</evidence>
<evidence type="ECO:0000256" key="10">
    <source>
        <dbReference type="ARBA" id="ARBA00022840"/>
    </source>
</evidence>
<dbReference type="Pfam" id="PF00069">
    <property type="entry name" value="Pkinase"/>
    <property type="match status" value="1"/>
</dbReference>
<proteinExistence type="inferred from homology"/>